<evidence type="ECO:0000313" key="2">
    <source>
        <dbReference type="EMBL" id="TQQ82079.1"/>
    </source>
</evidence>
<proteinExistence type="predicted"/>
<dbReference type="InterPro" id="IPR005149">
    <property type="entry name" value="Tscrpt_reg_PadR_N"/>
</dbReference>
<keyword evidence="3" id="KW-1185">Reference proteome</keyword>
<reference evidence="2 3" key="1">
    <citation type="submission" date="2019-02" db="EMBL/GenBank/DDBJ databases">
        <title>Halonotius sp. a new haloqrchaeon isolated from saline water.</title>
        <authorList>
            <person name="Duran-Viseras A."/>
            <person name="Sanchez-Porro C."/>
            <person name="Ventosa A."/>
        </authorList>
    </citation>
    <scope>NUCLEOTIDE SEQUENCE [LARGE SCALE GENOMIC DNA]</scope>
    <source>
        <strain evidence="2 3">F9-27</strain>
    </source>
</reference>
<protein>
    <submittedName>
        <fullName evidence="2">PadR family transcriptional regulator</fullName>
    </submittedName>
</protein>
<name>A0A544QRK7_9EURY</name>
<dbReference type="Pfam" id="PF03551">
    <property type="entry name" value="PadR"/>
    <property type="match status" value="1"/>
</dbReference>
<dbReference type="Proteomes" id="UP000315385">
    <property type="component" value="Unassembled WGS sequence"/>
</dbReference>
<evidence type="ECO:0000313" key="3">
    <source>
        <dbReference type="Proteomes" id="UP000315385"/>
    </source>
</evidence>
<sequence length="105" mass="12234">MEPKQHAFNLSGFQRDLLYIIAGHHKPSGQTICRELEQWINVGHGQLYTNLDILAERSLIEKGSKDQRTNYYAITEAGLTVLQHRREWEDGYLNDRMTDTCIRQS</sequence>
<accession>A0A544QRK7</accession>
<dbReference type="InterPro" id="IPR036390">
    <property type="entry name" value="WH_DNA-bd_sf"/>
</dbReference>
<dbReference type="EMBL" id="SESI01000001">
    <property type="protein sequence ID" value="TQQ82079.1"/>
    <property type="molecule type" value="Genomic_DNA"/>
</dbReference>
<feature type="domain" description="Transcription regulator PadR N-terminal" evidence="1">
    <location>
        <begin position="18"/>
        <end position="83"/>
    </location>
</feature>
<dbReference type="InterPro" id="IPR036388">
    <property type="entry name" value="WH-like_DNA-bd_sf"/>
</dbReference>
<dbReference type="OrthoDB" id="190025at2157"/>
<comment type="caution">
    <text evidence="2">The sequence shown here is derived from an EMBL/GenBank/DDBJ whole genome shotgun (WGS) entry which is preliminary data.</text>
</comment>
<dbReference type="SUPFAM" id="SSF46785">
    <property type="entry name" value="Winged helix' DNA-binding domain"/>
    <property type="match status" value="1"/>
</dbReference>
<dbReference type="AlphaFoldDB" id="A0A544QRK7"/>
<evidence type="ECO:0000259" key="1">
    <source>
        <dbReference type="Pfam" id="PF03551"/>
    </source>
</evidence>
<dbReference type="RefSeq" id="WP_142442731.1">
    <property type="nucleotide sequence ID" value="NZ_SESI01000001.1"/>
</dbReference>
<dbReference type="Gene3D" id="1.10.10.10">
    <property type="entry name" value="Winged helix-like DNA-binding domain superfamily/Winged helix DNA-binding domain"/>
    <property type="match status" value="1"/>
</dbReference>
<gene>
    <name evidence="2" type="ORF">EWF95_03830</name>
</gene>
<organism evidence="2 3">
    <name type="scientific">Halonotius roseus</name>
    <dbReference type="NCBI Taxonomy" id="2511997"/>
    <lineage>
        <taxon>Archaea</taxon>
        <taxon>Methanobacteriati</taxon>
        <taxon>Methanobacteriota</taxon>
        <taxon>Stenosarchaea group</taxon>
        <taxon>Halobacteria</taxon>
        <taxon>Halobacteriales</taxon>
        <taxon>Haloferacaceae</taxon>
        <taxon>Halonotius</taxon>
    </lineage>
</organism>